<sequence length="678" mass="75567">MQFSKSRPLPLRLLAFRVTSSFLITLWICLQPQHLVCATEIPVAPEHVQRNEIEQSIPHTFSPIDAHDPLLQERGTDDDGYVPDFAYFDRSLIGRQEAEVIKLENNKPHTSELAPEKVAFFRFEKGTGASKRDENLSPGSSLDRLETKNTSGRSISEDTVEEKRSDEELLLEETPFENSLDRRQNAARRIWISANTCRQPIVTIPLMSTDPPKLTLYISSSEQRPGPNTPRDQLLTDPADFVKGFANFTTETDGDLFIGVSSPVLTSGWDGSWSFEVAASLDGSFHNFLARDYLYMVDTDSDSALFVTFNLTTSNSTADLDKWKNGNPFTMYAFPANANSSRAVIGLEHSYCGLKSLFNTTNNISVSTTITTKFGGGRPKAQFNVQGLKMDEEYTGFLAVDGANENLRLPLITDDDGDTEQFVVRGGGQVFAQWKWRTKADDSCQVIQDLEFCDNIAYAVPSSSAFKQNDAGLMKLYDDLAKSYYQNFTNSLDQIACETTSTAQYSLARNCDDCRRDYKDWLCSVVFPRCEDYGAQGDWLHARNINTPFANGSIPHMDNLTAVFNSTFRDRFAYNRSRVPMIDDQIKPGPYKELLPCDYLCHNIVRSCPAILGFACPEGEALEHAYGEAKKSFQNLTCNFPGAVKILNRAVGASPKTVGIDPGVVMFAVFVVGLFGIL</sequence>
<evidence type="ECO:0000256" key="1">
    <source>
        <dbReference type="SAM" id="MobiDB-lite"/>
    </source>
</evidence>
<dbReference type="GO" id="GO:0005262">
    <property type="term" value="F:calcium channel activity"/>
    <property type="evidence" value="ECO:0007669"/>
    <property type="project" value="InterPro"/>
</dbReference>
<dbReference type="InterPro" id="IPR024338">
    <property type="entry name" value="MID1/Yam8"/>
</dbReference>
<dbReference type="OrthoDB" id="5405745at2759"/>
<dbReference type="PANTHER" id="PTHR39142:SF1">
    <property type="entry name" value="AEL197CP"/>
    <property type="match status" value="1"/>
</dbReference>
<dbReference type="Pfam" id="PF12929">
    <property type="entry name" value="Mid1"/>
    <property type="match status" value="1"/>
</dbReference>
<organism evidence="2 3">
    <name type="scientific">Periconia macrospinosa</name>
    <dbReference type="NCBI Taxonomy" id="97972"/>
    <lineage>
        <taxon>Eukaryota</taxon>
        <taxon>Fungi</taxon>
        <taxon>Dikarya</taxon>
        <taxon>Ascomycota</taxon>
        <taxon>Pezizomycotina</taxon>
        <taxon>Dothideomycetes</taxon>
        <taxon>Pleosporomycetidae</taxon>
        <taxon>Pleosporales</taxon>
        <taxon>Massarineae</taxon>
        <taxon>Periconiaceae</taxon>
        <taxon>Periconia</taxon>
    </lineage>
</organism>
<keyword evidence="3" id="KW-1185">Reference proteome</keyword>
<name>A0A2V1EEG8_9PLEO</name>
<evidence type="ECO:0008006" key="4">
    <source>
        <dbReference type="Google" id="ProtNLM"/>
    </source>
</evidence>
<accession>A0A2V1EEG8</accession>
<dbReference type="STRING" id="97972.A0A2V1EEG8"/>
<dbReference type="PANTHER" id="PTHR39142">
    <property type="entry name" value="MID1P"/>
    <property type="match status" value="1"/>
</dbReference>
<evidence type="ECO:0000313" key="3">
    <source>
        <dbReference type="Proteomes" id="UP000244855"/>
    </source>
</evidence>
<dbReference type="Proteomes" id="UP000244855">
    <property type="component" value="Unassembled WGS sequence"/>
</dbReference>
<protein>
    <recommendedName>
        <fullName evidence="4">Calcium channel subunit Mid1</fullName>
    </recommendedName>
</protein>
<gene>
    <name evidence="2" type="ORF">DM02DRAFT_3878</name>
</gene>
<dbReference type="GO" id="GO:0098703">
    <property type="term" value="P:calcium ion import across plasma membrane"/>
    <property type="evidence" value="ECO:0007669"/>
    <property type="project" value="InterPro"/>
</dbReference>
<feature type="region of interest" description="Disordered" evidence="1">
    <location>
        <begin position="129"/>
        <end position="162"/>
    </location>
</feature>
<evidence type="ECO:0000313" key="2">
    <source>
        <dbReference type="EMBL" id="PVI08489.1"/>
    </source>
</evidence>
<proteinExistence type="predicted"/>
<reference evidence="2 3" key="1">
    <citation type="journal article" date="2018" name="Sci. Rep.">
        <title>Comparative genomics provides insights into the lifestyle and reveals functional heterogeneity of dark septate endophytic fungi.</title>
        <authorList>
            <person name="Knapp D.G."/>
            <person name="Nemeth J.B."/>
            <person name="Barry K."/>
            <person name="Hainaut M."/>
            <person name="Henrissat B."/>
            <person name="Johnson J."/>
            <person name="Kuo A."/>
            <person name="Lim J.H.P."/>
            <person name="Lipzen A."/>
            <person name="Nolan M."/>
            <person name="Ohm R.A."/>
            <person name="Tamas L."/>
            <person name="Grigoriev I.V."/>
            <person name="Spatafora J.W."/>
            <person name="Nagy L.G."/>
            <person name="Kovacs G.M."/>
        </authorList>
    </citation>
    <scope>NUCLEOTIDE SEQUENCE [LARGE SCALE GENOMIC DNA]</scope>
    <source>
        <strain evidence="2 3">DSE2036</strain>
    </source>
</reference>
<dbReference type="AlphaFoldDB" id="A0A2V1EEG8"/>
<dbReference type="EMBL" id="KZ805300">
    <property type="protein sequence ID" value="PVI08489.1"/>
    <property type="molecule type" value="Genomic_DNA"/>
</dbReference>